<comment type="caution">
    <text evidence="2">The sequence shown here is derived from an EMBL/GenBank/DDBJ whole genome shotgun (WGS) entry which is preliminary data.</text>
</comment>
<dbReference type="InterPro" id="IPR038765">
    <property type="entry name" value="Papain-like_cys_pep_sf"/>
</dbReference>
<dbReference type="RefSeq" id="WP_100162279.1">
    <property type="nucleotide sequence ID" value="NZ_PGTB01000026.1"/>
</dbReference>
<accession>A0A2M8J2D6</accession>
<evidence type="ECO:0000313" key="2">
    <source>
        <dbReference type="EMBL" id="PJE36949.1"/>
    </source>
</evidence>
<protein>
    <submittedName>
        <fullName evidence="2">Transglutaminase</fullName>
    </submittedName>
</protein>
<evidence type="ECO:0000313" key="3">
    <source>
        <dbReference type="Proteomes" id="UP000231553"/>
    </source>
</evidence>
<organism evidence="2 3">
    <name type="scientific">Pseudooceanicola lipolyticus</name>
    <dbReference type="NCBI Taxonomy" id="2029104"/>
    <lineage>
        <taxon>Bacteria</taxon>
        <taxon>Pseudomonadati</taxon>
        <taxon>Pseudomonadota</taxon>
        <taxon>Alphaproteobacteria</taxon>
        <taxon>Rhodobacterales</taxon>
        <taxon>Paracoccaceae</taxon>
        <taxon>Pseudooceanicola</taxon>
    </lineage>
</organism>
<evidence type="ECO:0000259" key="1">
    <source>
        <dbReference type="SMART" id="SM00460"/>
    </source>
</evidence>
<name>A0A2M8J2D6_9RHOB</name>
<feature type="domain" description="Transglutaminase-like" evidence="1">
    <location>
        <begin position="177"/>
        <end position="248"/>
    </location>
</feature>
<dbReference type="EMBL" id="PGTB01000026">
    <property type="protein sequence ID" value="PJE36949.1"/>
    <property type="molecule type" value="Genomic_DNA"/>
</dbReference>
<dbReference type="AlphaFoldDB" id="A0A2M8J2D6"/>
<sequence length="293" mass="31690">MSTLYDITLRISYRYESPAGANRTLLRMLPMTRADQQLISGFVSTGPEPDFRRDGSDFFGNATTEIAHDSPLSEIAFRFTGRVRRSAGSQPLDLSCGLEQLSAELSAIRSISPGSPHHFLGDSDRVRHEPDIAAFAHDLVQPGMSTLNAVQAVSRAVHAHMAFDPKATEVTTAPAQAFRDQRGVCQDFSHITISALRALGIPAGYVSGFLRTIPPPGKKRLEGADAMHAWVQAWCGAELGWVQIDPTNDMMVGADHILVAIGRDYSDVAPVKGSLRSTGSHTTEHQVDVISVG</sequence>
<dbReference type="Gene3D" id="3.10.620.30">
    <property type="match status" value="1"/>
</dbReference>
<dbReference type="PANTHER" id="PTHR33490:SF7">
    <property type="entry name" value="BLR2979 PROTEIN"/>
    <property type="match status" value="1"/>
</dbReference>
<dbReference type="PANTHER" id="PTHR33490">
    <property type="entry name" value="BLR5614 PROTEIN-RELATED"/>
    <property type="match status" value="1"/>
</dbReference>
<gene>
    <name evidence="2" type="ORF">CVM52_09545</name>
</gene>
<proteinExistence type="predicted"/>
<dbReference type="InterPro" id="IPR002931">
    <property type="entry name" value="Transglutaminase-like"/>
</dbReference>
<dbReference type="Proteomes" id="UP000231553">
    <property type="component" value="Unassembled WGS sequence"/>
</dbReference>
<dbReference type="Pfam" id="PF01841">
    <property type="entry name" value="Transglut_core"/>
    <property type="match status" value="1"/>
</dbReference>
<dbReference type="SMART" id="SM00460">
    <property type="entry name" value="TGc"/>
    <property type="match status" value="1"/>
</dbReference>
<dbReference type="Pfam" id="PF08379">
    <property type="entry name" value="Bact_transglu_N"/>
    <property type="match status" value="1"/>
</dbReference>
<dbReference type="OrthoDB" id="9804023at2"/>
<reference evidence="2 3" key="1">
    <citation type="journal article" date="2018" name="Int. J. Syst. Evol. Microbiol.">
        <title>Pseudooceanicola lipolyticus sp. nov., a marine alphaproteobacterium, reclassification of Oceanicola flagellatus as Pseudooceanicola flagellatus comb. nov. and emended description of the genus Pseudooceanicola.</title>
        <authorList>
            <person name="Huang M.-M."/>
            <person name="Guo L.-L."/>
            <person name="Wu Y.-H."/>
            <person name="Lai Q.-L."/>
            <person name="Shao Z.-Z."/>
            <person name="Wang C.-S."/>
            <person name="Wu M."/>
            <person name="Xu X.-W."/>
        </authorList>
    </citation>
    <scope>NUCLEOTIDE SEQUENCE [LARGE SCALE GENOMIC DNA]</scope>
    <source>
        <strain evidence="2 3">157</strain>
    </source>
</reference>
<keyword evidence="3" id="KW-1185">Reference proteome</keyword>
<dbReference type="InterPro" id="IPR013589">
    <property type="entry name" value="Bac_transglu_N"/>
</dbReference>
<dbReference type="SUPFAM" id="SSF54001">
    <property type="entry name" value="Cysteine proteinases"/>
    <property type="match status" value="1"/>
</dbReference>